<dbReference type="CDD" id="cd12893">
    <property type="entry name" value="SPRY_PRY_TRIM35"/>
    <property type="match status" value="1"/>
</dbReference>
<evidence type="ECO:0000256" key="2">
    <source>
        <dbReference type="ARBA" id="ARBA00022771"/>
    </source>
</evidence>
<evidence type="ECO:0000313" key="10">
    <source>
        <dbReference type="Proteomes" id="UP001479290"/>
    </source>
</evidence>
<dbReference type="InterPro" id="IPR001841">
    <property type="entry name" value="Znf_RING"/>
</dbReference>
<dbReference type="PRINTS" id="PR01407">
    <property type="entry name" value="BUTYPHLNCDUF"/>
</dbReference>
<gene>
    <name evidence="9" type="ORF">ABG768_018120</name>
</gene>
<dbReference type="InterPro" id="IPR027370">
    <property type="entry name" value="Znf-RING_euk"/>
</dbReference>
<dbReference type="PROSITE" id="PS50089">
    <property type="entry name" value="ZF_RING_2"/>
    <property type="match status" value="1"/>
</dbReference>
<dbReference type="AlphaFoldDB" id="A0AAW1YTH9"/>
<dbReference type="SUPFAM" id="SSF57845">
    <property type="entry name" value="B-box zinc-binding domain"/>
    <property type="match status" value="1"/>
</dbReference>
<dbReference type="PROSITE" id="PS50119">
    <property type="entry name" value="ZF_BBOX"/>
    <property type="match status" value="1"/>
</dbReference>
<keyword evidence="3" id="KW-0862">Zinc</keyword>
<reference evidence="9 10" key="1">
    <citation type="submission" date="2024-05" db="EMBL/GenBank/DDBJ databases">
        <title>A high-quality chromosomal-level genome assembly of Topmouth culter (Culter alburnus).</title>
        <authorList>
            <person name="Zhao H."/>
        </authorList>
    </citation>
    <scope>NUCLEOTIDE SEQUENCE [LARGE SCALE GENOMIC DNA]</scope>
    <source>
        <strain evidence="9">CATC2023</strain>
        <tissue evidence="9">Muscle</tissue>
    </source>
</reference>
<protein>
    <submittedName>
        <fullName evidence="9">Uncharacterized protein</fullName>
    </submittedName>
</protein>
<dbReference type="InterPro" id="IPR013083">
    <property type="entry name" value="Znf_RING/FYVE/PHD"/>
</dbReference>
<dbReference type="SMART" id="SM00184">
    <property type="entry name" value="RING"/>
    <property type="match status" value="1"/>
</dbReference>
<dbReference type="InterPro" id="IPR006574">
    <property type="entry name" value="PRY"/>
</dbReference>
<dbReference type="Gene3D" id="2.60.120.920">
    <property type="match status" value="1"/>
</dbReference>
<feature type="domain" description="RING-type" evidence="6">
    <location>
        <begin position="14"/>
        <end position="54"/>
    </location>
</feature>
<proteinExistence type="predicted"/>
<dbReference type="Proteomes" id="UP001479290">
    <property type="component" value="Unassembled WGS sequence"/>
</dbReference>
<dbReference type="SMART" id="SM00589">
    <property type="entry name" value="PRY"/>
    <property type="match status" value="1"/>
</dbReference>
<accession>A0AAW1YTH9</accession>
<dbReference type="GO" id="GO:0008270">
    <property type="term" value="F:zinc ion binding"/>
    <property type="evidence" value="ECO:0007669"/>
    <property type="project" value="UniProtKB-KW"/>
</dbReference>
<feature type="coiled-coil region" evidence="5">
    <location>
        <begin position="187"/>
        <end position="214"/>
    </location>
</feature>
<dbReference type="Pfam" id="PF00643">
    <property type="entry name" value="zf-B_box"/>
    <property type="match status" value="1"/>
</dbReference>
<dbReference type="Gene3D" id="3.30.40.10">
    <property type="entry name" value="Zinc/RING finger domain, C3HC4 (zinc finger)"/>
    <property type="match status" value="1"/>
</dbReference>
<dbReference type="InterPro" id="IPR050143">
    <property type="entry name" value="TRIM/RBCC"/>
</dbReference>
<dbReference type="InterPro" id="IPR043136">
    <property type="entry name" value="B30.2/SPRY_sf"/>
</dbReference>
<dbReference type="EMBL" id="JAWDJR010000024">
    <property type="protein sequence ID" value="KAK9952269.1"/>
    <property type="molecule type" value="Genomic_DNA"/>
</dbReference>
<dbReference type="InterPro" id="IPR003879">
    <property type="entry name" value="Butyrophylin_SPRY"/>
</dbReference>
<dbReference type="SMART" id="SM00336">
    <property type="entry name" value="BBOX"/>
    <property type="match status" value="1"/>
</dbReference>
<evidence type="ECO:0000256" key="3">
    <source>
        <dbReference type="ARBA" id="ARBA00022833"/>
    </source>
</evidence>
<dbReference type="Pfam" id="PF13765">
    <property type="entry name" value="PRY"/>
    <property type="match status" value="1"/>
</dbReference>
<feature type="domain" description="B30.2/SPRY" evidence="8">
    <location>
        <begin position="268"/>
        <end position="460"/>
    </location>
</feature>
<dbReference type="SMART" id="SM00449">
    <property type="entry name" value="SPRY"/>
    <property type="match status" value="1"/>
</dbReference>
<evidence type="ECO:0000256" key="5">
    <source>
        <dbReference type="SAM" id="Coils"/>
    </source>
</evidence>
<organism evidence="9 10">
    <name type="scientific">Culter alburnus</name>
    <name type="common">Topmouth culter</name>
    <dbReference type="NCBI Taxonomy" id="194366"/>
    <lineage>
        <taxon>Eukaryota</taxon>
        <taxon>Metazoa</taxon>
        <taxon>Chordata</taxon>
        <taxon>Craniata</taxon>
        <taxon>Vertebrata</taxon>
        <taxon>Euteleostomi</taxon>
        <taxon>Actinopterygii</taxon>
        <taxon>Neopterygii</taxon>
        <taxon>Teleostei</taxon>
        <taxon>Ostariophysi</taxon>
        <taxon>Cypriniformes</taxon>
        <taxon>Xenocyprididae</taxon>
        <taxon>Xenocypridinae</taxon>
        <taxon>Culter</taxon>
    </lineage>
</organism>
<sequence>MASKRPFCDADFLCPVCRDVFDHPVVLPCGHSGCKDCIEQYWRVSDSRQCPLCRQISANNPSLNLALRNLCQAFLDHRRYLEELCEVHHEKRTLVCCDDEQILCEICRESEEHRNHTCRPVQEIAEEHKAVLLGKLGLLKEKMHLMKEANAENDFAEMNIQGEATYLENQIKDSFKHLHQLLDDEEKAMLNELKLEKEKKLESLKDKIEKIGEEIGMLTTIIKDLKKELDSGDIRIIQNFKDTLMRAECKFQDPEMTAGDLIDSVKYLGNFKLNVWRKVRRSISYSPVVLDPNTANIYLTVSDNLTRVWNEFEITEPIPDNLERFDRCPCVLGSVGFSTGMHTWDVEVEHNSSWMVGVATESVQRKGTNCLSSGVWCIGLKDEILSVTDPLESHVPLLGFEKPAAVRVKLDLSAGRLSFSDILCETVYHTFTHSFTETVFPFFFTDCQYPLTILPGVKPEEI</sequence>
<keyword evidence="1" id="KW-0479">Metal-binding</keyword>
<dbReference type="Pfam" id="PF13445">
    <property type="entry name" value="zf-RING_UBOX"/>
    <property type="match status" value="1"/>
</dbReference>
<dbReference type="InterPro" id="IPR000315">
    <property type="entry name" value="Znf_B-box"/>
</dbReference>
<dbReference type="SUPFAM" id="SSF49899">
    <property type="entry name" value="Concanavalin A-like lectins/glucanases"/>
    <property type="match status" value="1"/>
</dbReference>
<evidence type="ECO:0000259" key="6">
    <source>
        <dbReference type="PROSITE" id="PS50089"/>
    </source>
</evidence>
<dbReference type="SUPFAM" id="SSF57850">
    <property type="entry name" value="RING/U-box"/>
    <property type="match status" value="1"/>
</dbReference>
<dbReference type="PROSITE" id="PS50188">
    <property type="entry name" value="B302_SPRY"/>
    <property type="match status" value="1"/>
</dbReference>
<comment type="caution">
    <text evidence="9">The sequence shown here is derived from an EMBL/GenBank/DDBJ whole genome shotgun (WGS) entry which is preliminary data.</text>
</comment>
<dbReference type="Gene3D" id="3.30.160.60">
    <property type="entry name" value="Classic Zinc Finger"/>
    <property type="match status" value="1"/>
</dbReference>
<dbReference type="Pfam" id="PF00622">
    <property type="entry name" value="SPRY"/>
    <property type="match status" value="1"/>
</dbReference>
<evidence type="ECO:0000259" key="7">
    <source>
        <dbReference type="PROSITE" id="PS50119"/>
    </source>
</evidence>
<feature type="domain" description="B box-type" evidence="7">
    <location>
        <begin position="80"/>
        <end position="121"/>
    </location>
</feature>
<dbReference type="PANTHER" id="PTHR24103">
    <property type="entry name" value="E3 UBIQUITIN-PROTEIN LIGASE TRIM"/>
    <property type="match status" value="1"/>
</dbReference>
<keyword evidence="10" id="KW-1185">Reference proteome</keyword>
<evidence type="ECO:0000313" key="9">
    <source>
        <dbReference type="EMBL" id="KAK9952269.1"/>
    </source>
</evidence>
<dbReference type="InterPro" id="IPR013320">
    <property type="entry name" value="ConA-like_dom_sf"/>
</dbReference>
<dbReference type="InterPro" id="IPR001870">
    <property type="entry name" value="B30.2/SPRY"/>
</dbReference>
<keyword evidence="5" id="KW-0175">Coiled coil</keyword>
<evidence type="ECO:0000259" key="8">
    <source>
        <dbReference type="PROSITE" id="PS50188"/>
    </source>
</evidence>
<name>A0AAW1YTH9_CULAL</name>
<dbReference type="InterPro" id="IPR003877">
    <property type="entry name" value="SPRY_dom"/>
</dbReference>
<evidence type="ECO:0000256" key="1">
    <source>
        <dbReference type="ARBA" id="ARBA00022723"/>
    </source>
</evidence>
<keyword evidence="2 4" id="KW-0863">Zinc-finger</keyword>
<evidence type="ECO:0000256" key="4">
    <source>
        <dbReference type="PROSITE-ProRule" id="PRU00024"/>
    </source>
</evidence>